<keyword evidence="5 6" id="KW-0539">Nucleus</keyword>
<protein>
    <recommendedName>
        <fullName evidence="6">DNA-directed RNA polymerase subunit</fullName>
    </recommendedName>
</protein>
<reference evidence="9 10" key="1">
    <citation type="submission" date="2018-05" db="EMBL/GenBank/DDBJ databases">
        <title>Genome sequencing and assembly of the regulated plant pathogen Lachnellula willkommii and related sister species for the development of diagnostic species identification markers.</title>
        <authorList>
            <person name="Giroux E."/>
            <person name="Bilodeau G."/>
        </authorList>
    </citation>
    <scope>NUCLEOTIDE SEQUENCE [LARGE SCALE GENOMIC DNA]</scope>
    <source>
        <strain evidence="9 10">CBS 185.66</strain>
    </source>
</reference>
<dbReference type="Gene3D" id="3.30.1490.120">
    <property type="entry name" value="RNA polymerase Rpb7-like, N-terminal domain"/>
    <property type="match status" value="1"/>
</dbReference>
<dbReference type="PANTHER" id="PTHR12709">
    <property type="entry name" value="DNA-DIRECTED RNA POLYMERASE II, III"/>
    <property type="match status" value="1"/>
</dbReference>
<dbReference type="Gene3D" id="2.40.50.140">
    <property type="entry name" value="Nucleic acid-binding proteins"/>
    <property type="match status" value="1"/>
</dbReference>
<evidence type="ECO:0000313" key="10">
    <source>
        <dbReference type="Proteomes" id="UP000431533"/>
    </source>
</evidence>
<dbReference type="SUPFAM" id="SSF88798">
    <property type="entry name" value="N-terminal, heterodimerisation domain of RBP7 (RpoE)"/>
    <property type="match status" value="1"/>
</dbReference>
<dbReference type="RefSeq" id="XP_031000891.1">
    <property type="nucleotide sequence ID" value="XM_031154101.1"/>
</dbReference>
<comment type="caution">
    <text evidence="9">The sequence shown here is derived from an EMBL/GenBank/DDBJ whole genome shotgun (WGS) entry which is preliminary data.</text>
</comment>
<proteinExistence type="inferred from homology"/>
<evidence type="ECO:0000256" key="3">
    <source>
        <dbReference type="ARBA" id="ARBA00022478"/>
    </source>
</evidence>
<dbReference type="InterPro" id="IPR005576">
    <property type="entry name" value="Rpb7-like_N"/>
</dbReference>
<dbReference type="AlphaFoldDB" id="A0A8H8QSR3"/>
<accession>A0A8H8QSR3</accession>
<evidence type="ECO:0000256" key="5">
    <source>
        <dbReference type="ARBA" id="ARBA00023242"/>
    </source>
</evidence>
<dbReference type="GO" id="GO:0005666">
    <property type="term" value="C:RNA polymerase III complex"/>
    <property type="evidence" value="ECO:0007669"/>
    <property type="project" value="TreeGrafter"/>
</dbReference>
<dbReference type="SUPFAM" id="SSF50249">
    <property type="entry name" value="Nucleic acid-binding proteins"/>
    <property type="match status" value="1"/>
</dbReference>
<dbReference type="InterPro" id="IPR012340">
    <property type="entry name" value="NA-bd_OB-fold"/>
</dbReference>
<dbReference type="GeneID" id="41989395"/>
<gene>
    <name evidence="9" type="primary">POLR3H</name>
    <name evidence="9" type="ORF">LHYA1_G009197</name>
</gene>
<keyword evidence="4 6" id="KW-0804">Transcription</keyword>
<evidence type="ECO:0000256" key="1">
    <source>
        <dbReference type="ARBA" id="ARBA00004123"/>
    </source>
</evidence>
<comment type="similarity">
    <text evidence="2">Belongs to the eukaryotic RPB7/RPC8 RNA polymerase subunit family.</text>
</comment>
<comment type="function">
    <text evidence="6">DNA-dependent RNA polymerase which catalyzes the transcription of DNA into RNA using the four ribonucleoside triphosphates as substrates.</text>
</comment>
<dbReference type="Proteomes" id="UP000431533">
    <property type="component" value="Unassembled WGS sequence"/>
</dbReference>
<evidence type="ECO:0000256" key="2">
    <source>
        <dbReference type="ARBA" id="ARBA00009307"/>
    </source>
</evidence>
<evidence type="ECO:0000259" key="7">
    <source>
        <dbReference type="Pfam" id="PF03876"/>
    </source>
</evidence>
<evidence type="ECO:0000256" key="4">
    <source>
        <dbReference type="ARBA" id="ARBA00023163"/>
    </source>
</evidence>
<dbReference type="EMBL" id="QGMH01000370">
    <property type="protein sequence ID" value="TVY22103.1"/>
    <property type="molecule type" value="Genomic_DNA"/>
</dbReference>
<comment type="subcellular location">
    <subcellularLocation>
        <location evidence="1 6">Nucleus</location>
    </subcellularLocation>
</comment>
<dbReference type="InterPro" id="IPR013238">
    <property type="entry name" value="RNA_pol_III_Rbc25"/>
</dbReference>
<feature type="domain" description="RNA polymerase III subunit Rpc25" evidence="8">
    <location>
        <begin position="117"/>
        <end position="210"/>
    </location>
</feature>
<name>A0A8H8QSR3_9HELO</name>
<dbReference type="GO" id="GO:0006384">
    <property type="term" value="P:transcription initiation at RNA polymerase III promoter"/>
    <property type="evidence" value="ECO:0007669"/>
    <property type="project" value="TreeGrafter"/>
</dbReference>
<feature type="domain" description="RNA polymerase Rpb7-like N-terminal" evidence="7">
    <location>
        <begin position="10"/>
        <end position="65"/>
    </location>
</feature>
<dbReference type="PANTHER" id="PTHR12709:SF1">
    <property type="entry name" value="DNA-DIRECTED RNA POLYMERASE III SUBUNIT RPC8"/>
    <property type="match status" value="1"/>
</dbReference>
<dbReference type="Pfam" id="PF03876">
    <property type="entry name" value="SHS2_Rpb7-N"/>
    <property type="match status" value="1"/>
</dbReference>
<evidence type="ECO:0000256" key="6">
    <source>
        <dbReference type="RuleBase" id="RU369086"/>
    </source>
</evidence>
<organism evidence="9 10">
    <name type="scientific">Lachnellula hyalina</name>
    <dbReference type="NCBI Taxonomy" id="1316788"/>
    <lineage>
        <taxon>Eukaryota</taxon>
        <taxon>Fungi</taxon>
        <taxon>Dikarya</taxon>
        <taxon>Ascomycota</taxon>
        <taxon>Pezizomycotina</taxon>
        <taxon>Leotiomycetes</taxon>
        <taxon>Helotiales</taxon>
        <taxon>Lachnaceae</taxon>
        <taxon>Lachnellula</taxon>
    </lineage>
</organism>
<dbReference type="InterPro" id="IPR036898">
    <property type="entry name" value="RNA_pol_Rpb7-like_N_sf"/>
</dbReference>
<keyword evidence="3 6" id="KW-0240">DNA-directed RNA polymerase</keyword>
<keyword evidence="10" id="KW-1185">Reference proteome</keyword>
<dbReference type="Pfam" id="PF08292">
    <property type="entry name" value="RNA_pol_Rbc25"/>
    <property type="match status" value="1"/>
</dbReference>
<sequence length="222" mass="25329">MEISKTKIADLVQIEPKDFNKDSNMAIEDNINLKYSNKVIQKIGLCVCLYDLLSASDGLIGHGTGLINVNVEFRMIVFRPFKNEVILGRISSARPQGINSPYSPFPSCVFPRLKPATVRTKFFNEIWVPLEKLPAGTYFDDTAQVMIWEPDGEKMYFDNHETVRFRVEEEEWNDAAPVGPKREGVEVERKSPYKLVVSMEEPGMGPCLWWDEDMEGEMEVDG</sequence>
<dbReference type="OrthoDB" id="10256606at2759"/>
<dbReference type="CDD" id="cd04330">
    <property type="entry name" value="RNAP_III_Rpc25_N"/>
    <property type="match status" value="1"/>
</dbReference>
<evidence type="ECO:0000259" key="8">
    <source>
        <dbReference type="Pfam" id="PF08292"/>
    </source>
</evidence>
<evidence type="ECO:0000313" key="9">
    <source>
        <dbReference type="EMBL" id="TVY22103.1"/>
    </source>
</evidence>
<dbReference type="GO" id="GO:0055029">
    <property type="term" value="C:nuclear DNA-directed RNA polymerase complex"/>
    <property type="evidence" value="ECO:0007669"/>
    <property type="project" value="UniProtKB-ARBA"/>
</dbReference>
<dbReference type="InterPro" id="IPR045113">
    <property type="entry name" value="Rpb7-like"/>
</dbReference>